<evidence type="ECO:0000313" key="2">
    <source>
        <dbReference type="EMBL" id="PYE44487.1"/>
    </source>
</evidence>
<reference evidence="3 5" key="2">
    <citation type="submission" date="2020-06" db="EMBL/GenBank/DDBJ databases">
        <title>Complete genome of Paenibacillus barcinonensis KACC11450.</title>
        <authorList>
            <person name="Kim M."/>
            <person name="Park Y.-J."/>
            <person name="Shin J.-H."/>
        </authorList>
    </citation>
    <scope>NUCLEOTIDE SEQUENCE [LARGE SCALE GENOMIC DNA]</scope>
    <source>
        <strain evidence="3 5">KACC11450</strain>
    </source>
</reference>
<reference evidence="2 4" key="1">
    <citation type="submission" date="2018-06" db="EMBL/GenBank/DDBJ databases">
        <title>Genomic Encyclopedia of Type Strains, Phase III (KMG-III): the genomes of soil and plant-associated and newly described type strains.</title>
        <authorList>
            <person name="Whitman W."/>
        </authorList>
    </citation>
    <scope>NUCLEOTIDE SEQUENCE [LARGE SCALE GENOMIC DNA]</scope>
    <source>
        <strain evidence="2 4">CECT 7022</strain>
    </source>
</reference>
<dbReference type="OrthoDB" id="2629425at2"/>
<keyword evidence="5" id="KW-1185">Reference proteome</keyword>
<proteinExistence type="predicted"/>
<dbReference type="AlphaFoldDB" id="A0A2V4UWA9"/>
<name>A0A2V4UWA9_PAEBA</name>
<dbReference type="EMBL" id="CP054614">
    <property type="protein sequence ID" value="QKS56825.1"/>
    <property type="molecule type" value="Genomic_DNA"/>
</dbReference>
<evidence type="ECO:0000256" key="1">
    <source>
        <dbReference type="SAM" id="MobiDB-lite"/>
    </source>
</evidence>
<gene>
    <name evidence="2" type="ORF">DFQ00_12268</name>
    <name evidence="3" type="ORF">HUB98_11135</name>
</gene>
<evidence type="ECO:0000313" key="4">
    <source>
        <dbReference type="Proteomes" id="UP000247790"/>
    </source>
</evidence>
<accession>A0A2V4UWA9</accession>
<organism evidence="2 4">
    <name type="scientific">Paenibacillus barcinonensis</name>
    <dbReference type="NCBI Taxonomy" id="198119"/>
    <lineage>
        <taxon>Bacteria</taxon>
        <taxon>Bacillati</taxon>
        <taxon>Bacillota</taxon>
        <taxon>Bacilli</taxon>
        <taxon>Bacillales</taxon>
        <taxon>Paenibacillaceae</taxon>
        <taxon>Paenibacillus</taxon>
    </lineage>
</organism>
<feature type="region of interest" description="Disordered" evidence="1">
    <location>
        <begin position="44"/>
        <end position="136"/>
    </location>
</feature>
<dbReference type="Proteomes" id="UP000509327">
    <property type="component" value="Chromosome"/>
</dbReference>
<evidence type="ECO:0000313" key="3">
    <source>
        <dbReference type="EMBL" id="QKS56825.1"/>
    </source>
</evidence>
<protein>
    <submittedName>
        <fullName evidence="2">Uncharacterized protein</fullName>
    </submittedName>
</protein>
<evidence type="ECO:0000313" key="5">
    <source>
        <dbReference type="Proteomes" id="UP000509327"/>
    </source>
</evidence>
<dbReference type="EMBL" id="QJSW01000022">
    <property type="protein sequence ID" value="PYE44487.1"/>
    <property type="molecule type" value="Genomic_DNA"/>
</dbReference>
<sequence>MARRKQNQWRKWQASAAATLTVAALFQYVRTSEAFDVAYASANGSDAGIMTSAQQDSRDDVMHEWSPNSTDSYSRDTDGYTAESNQEQTDHSVAAPDDSINRGSLGSPGEQFGQRDRGRDSGTSSSGNYRSHTGVS</sequence>
<dbReference type="RefSeq" id="WP_110898935.1">
    <property type="nucleotide sequence ID" value="NZ_CP054614.1"/>
</dbReference>
<dbReference type="Proteomes" id="UP000247790">
    <property type="component" value="Unassembled WGS sequence"/>
</dbReference>